<dbReference type="GO" id="GO:0009289">
    <property type="term" value="C:pilus"/>
    <property type="evidence" value="ECO:0007669"/>
    <property type="project" value="InterPro"/>
</dbReference>
<keyword evidence="1" id="KW-0732">Signal</keyword>
<evidence type="ECO:0000259" key="2">
    <source>
        <dbReference type="Pfam" id="PF00419"/>
    </source>
</evidence>
<feature type="chain" id="PRO_5043281257" evidence="1">
    <location>
        <begin position="24"/>
        <end position="384"/>
    </location>
</feature>
<feature type="signal peptide" evidence="1">
    <location>
        <begin position="1"/>
        <end position="23"/>
    </location>
</feature>
<dbReference type="InterPro" id="IPR036937">
    <property type="entry name" value="Adhesion_dom_fimbrial_sf"/>
</dbReference>
<evidence type="ECO:0000313" key="3">
    <source>
        <dbReference type="EMBL" id="EMP9431975.1"/>
    </source>
</evidence>
<organism evidence="3">
    <name type="scientific">Providencia stuartii</name>
    <dbReference type="NCBI Taxonomy" id="588"/>
    <lineage>
        <taxon>Bacteria</taxon>
        <taxon>Pseudomonadati</taxon>
        <taxon>Pseudomonadota</taxon>
        <taxon>Gammaproteobacteria</taxon>
        <taxon>Enterobacterales</taxon>
        <taxon>Morganellaceae</taxon>
        <taxon>Providencia</taxon>
    </lineage>
</organism>
<feature type="domain" description="Fimbrial-type adhesion" evidence="2">
    <location>
        <begin position="233"/>
        <end position="381"/>
    </location>
</feature>
<dbReference type="PANTHER" id="PTHR33420:SF4">
    <property type="entry name" value="FIMBRIAL-LIKE PROTEIN FIMF"/>
    <property type="match status" value="1"/>
</dbReference>
<evidence type="ECO:0000256" key="1">
    <source>
        <dbReference type="SAM" id="SignalP"/>
    </source>
</evidence>
<dbReference type="Pfam" id="PF00419">
    <property type="entry name" value="Fimbrial"/>
    <property type="match status" value="1"/>
</dbReference>
<dbReference type="SUPFAM" id="SSF49401">
    <property type="entry name" value="Bacterial adhesins"/>
    <property type="match status" value="1"/>
</dbReference>
<reference evidence="3" key="1">
    <citation type="submission" date="2024-02" db="EMBL/GenBank/DDBJ databases">
        <authorList>
            <consortium name="Clinical and Environmental Microbiology Branch: Whole genome sequencing antimicrobial resistance pathogens in the healthcare setting"/>
        </authorList>
    </citation>
    <scope>NUCLEOTIDE SEQUENCE</scope>
    <source>
        <strain evidence="3">2020GO-00142</strain>
    </source>
</reference>
<comment type="caution">
    <text evidence="3">The sequence shown here is derived from an EMBL/GenBank/DDBJ whole genome shotgun (WGS) entry which is preliminary data.</text>
</comment>
<protein>
    <submittedName>
        <fullName evidence="3">Fimbrial protein</fullName>
    </submittedName>
</protein>
<dbReference type="EMBL" id="AAZDVE040000005">
    <property type="protein sequence ID" value="EMP9431975.1"/>
    <property type="molecule type" value="Genomic_DNA"/>
</dbReference>
<dbReference type="PANTHER" id="PTHR33420">
    <property type="entry name" value="FIMBRIAL SUBUNIT ELFA-RELATED"/>
    <property type="match status" value="1"/>
</dbReference>
<gene>
    <name evidence="3" type="ORF">JRA39_000991</name>
</gene>
<dbReference type="InterPro" id="IPR050263">
    <property type="entry name" value="Bact_Fimbrial_Adh_Pro"/>
</dbReference>
<dbReference type="Gene3D" id="2.60.40.1090">
    <property type="entry name" value="Fimbrial-type adhesion domain"/>
    <property type="match status" value="1"/>
</dbReference>
<dbReference type="InterPro" id="IPR000259">
    <property type="entry name" value="Adhesion_dom_fimbrial"/>
</dbReference>
<dbReference type="AlphaFoldDB" id="A0AAI9HY31"/>
<dbReference type="RefSeq" id="WP_272657694.1">
    <property type="nucleotide sequence ID" value="NZ_CP119540.1"/>
</dbReference>
<proteinExistence type="predicted"/>
<dbReference type="InterPro" id="IPR008966">
    <property type="entry name" value="Adhesion_dom_sf"/>
</dbReference>
<sequence length="384" mass="41165">MGLKRIFLLIGITLLFFTGLANAACVRMNGGISGGPIILGSKVDLYIYGLEFQPAGTQLYIESFSNANMASLMGKTLETVVFQCDITDADNIFEMYYLPSGAIDNGNYLFIANGIKYWAVRAPELSFQMFLGMNKSVDNQYDNRVSRRKIGYEVDPVNSNKINIKMKHFSGVTLEQARSTAAANSNSYTSIAGFDRGAIGFSGPGINAAQGNAGFPSAGSYLPIRMRPVGARVVSTCGLSAVQSTVNLGRHSAADIPSIPVPFSFTLKCQRGARISYGFAPGEENRVKNETNYLLLDPNLGSTATGIAIEILTSSGVRNNLLNLGVVGGQIPATNNWTRVPIPTTGAATHEVQLNFLARFVPYGGVPITPGRANSKMTIMLNTN</sequence>
<accession>A0AAI9HY31</accession>
<dbReference type="GO" id="GO:0043709">
    <property type="term" value="P:cell adhesion involved in single-species biofilm formation"/>
    <property type="evidence" value="ECO:0007669"/>
    <property type="project" value="TreeGrafter"/>
</dbReference>
<name>A0AAI9HY31_PROST</name>